<dbReference type="AlphaFoldDB" id="A0AAU9TI22"/>
<evidence type="ECO:0000313" key="2">
    <source>
        <dbReference type="Proteomes" id="UP001153954"/>
    </source>
</evidence>
<comment type="caution">
    <text evidence="1">The sequence shown here is derived from an EMBL/GenBank/DDBJ whole genome shotgun (WGS) entry which is preliminary data.</text>
</comment>
<dbReference type="Proteomes" id="UP001153954">
    <property type="component" value="Unassembled WGS sequence"/>
</dbReference>
<organism evidence="1 2">
    <name type="scientific">Euphydryas editha</name>
    <name type="common">Edith's checkerspot</name>
    <dbReference type="NCBI Taxonomy" id="104508"/>
    <lineage>
        <taxon>Eukaryota</taxon>
        <taxon>Metazoa</taxon>
        <taxon>Ecdysozoa</taxon>
        <taxon>Arthropoda</taxon>
        <taxon>Hexapoda</taxon>
        <taxon>Insecta</taxon>
        <taxon>Pterygota</taxon>
        <taxon>Neoptera</taxon>
        <taxon>Endopterygota</taxon>
        <taxon>Lepidoptera</taxon>
        <taxon>Glossata</taxon>
        <taxon>Ditrysia</taxon>
        <taxon>Papilionoidea</taxon>
        <taxon>Nymphalidae</taxon>
        <taxon>Nymphalinae</taxon>
        <taxon>Euphydryas</taxon>
    </lineage>
</organism>
<gene>
    <name evidence="1" type="ORF">EEDITHA_LOCUS1866</name>
</gene>
<sequence>MLINFLKSQCQLSSDKAGVDSYSTLKRIIGSGASASGTDNYCLYLLLFEMSNIIYVLVLASLLCCVQCLPLETESKTTSEDALHLFVHNSTKNLNYHISSIATELEDIDEEIAKELDTILPYINFLFNALWGQSGDSSSNGDECLNDMIIQLVPDNNDVQNVATGLPAAA</sequence>
<accession>A0AAU9TI22</accession>
<dbReference type="EMBL" id="CAKOGL010000004">
    <property type="protein sequence ID" value="CAH2085386.1"/>
    <property type="molecule type" value="Genomic_DNA"/>
</dbReference>
<keyword evidence="2" id="KW-1185">Reference proteome</keyword>
<name>A0AAU9TI22_EUPED</name>
<protein>
    <submittedName>
        <fullName evidence="1">Uncharacterized protein</fullName>
    </submittedName>
</protein>
<proteinExistence type="predicted"/>
<evidence type="ECO:0000313" key="1">
    <source>
        <dbReference type="EMBL" id="CAH2085386.1"/>
    </source>
</evidence>
<reference evidence="1" key="1">
    <citation type="submission" date="2022-03" db="EMBL/GenBank/DDBJ databases">
        <authorList>
            <person name="Tunstrom K."/>
        </authorList>
    </citation>
    <scope>NUCLEOTIDE SEQUENCE</scope>
</reference>